<dbReference type="OrthoDB" id="9808890at2"/>
<dbReference type="InterPro" id="IPR000064">
    <property type="entry name" value="NLP_P60_dom"/>
</dbReference>
<sequence length="142" mass="15965">MCFSLTELYTARYAKGGRGELDPATGTPRFDCWGLVMATHRLFGVELPDFHHDPEQLLAIAREFRAQRERRIWVHLGSPVIPCIVALRHDARAVRAVNHFATYIGRGRFVHILNEAGVHTSTVTEAPYASRVAGYWSYDAVG</sequence>
<dbReference type="HOGENOM" id="CLU_1812715_0_0_7"/>
<gene>
    <name evidence="6" type="ordered locus">DVU_1487</name>
</gene>
<dbReference type="InterPro" id="IPR038765">
    <property type="entry name" value="Papain-like_cys_pep_sf"/>
</dbReference>
<reference evidence="6 7" key="1">
    <citation type="journal article" date="2004" name="Nat. Biotechnol.">
        <title>The genome sequence of the anaerobic, sulfate-reducing bacterium Desulfovibrio vulgaris Hildenborough.</title>
        <authorList>
            <person name="Heidelberg J.F."/>
            <person name="Seshadri R."/>
            <person name="Haveman S.A."/>
            <person name="Hemme C.L."/>
            <person name="Paulsen I.T."/>
            <person name="Kolonay J.F."/>
            <person name="Eisen J.A."/>
            <person name="Ward N."/>
            <person name="Methe B."/>
            <person name="Brinkac L.M."/>
            <person name="Daugherty S.C."/>
            <person name="Deboy R.T."/>
            <person name="Dodson R.J."/>
            <person name="Durkin A.S."/>
            <person name="Madupu R."/>
            <person name="Nelson W.C."/>
            <person name="Sullivan S.A."/>
            <person name="Fouts D."/>
            <person name="Haft D.H."/>
            <person name="Selengut J."/>
            <person name="Peterson J.D."/>
            <person name="Davidsen T.M."/>
            <person name="Zafar N."/>
            <person name="Zhou L."/>
            <person name="Radune D."/>
            <person name="Dimitrov G."/>
            <person name="Hance M."/>
            <person name="Tran K."/>
            <person name="Khouri H."/>
            <person name="Gill J."/>
            <person name="Utterback T.R."/>
            <person name="Feldblyum T.V."/>
            <person name="Wall J.D."/>
            <person name="Voordouw G."/>
            <person name="Fraser C.M."/>
        </authorList>
    </citation>
    <scope>NUCLEOTIDE SEQUENCE [LARGE SCALE GENOMIC DNA]</scope>
    <source>
        <strain evidence="7">ATCC 29579 / DSM 644 / NCIMB 8303 / VKM B-1760 / Hildenborough</strain>
    </source>
</reference>
<evidence type="ECO:0000313" key="7">
    <source>
        <dbReference type="Proteomes" id="UP000002194"/>
    </source>
</evidence>
<dbReference type="Gene3D" id="3.90.1720.10">
    <property type="entry name" value="endopeptidase domain like (from Nostoc punctiforme)"/>
    <property type="match status" value="1"/>
</dbReference>
<proteinExistence type="inferred from homology"/>
<dbReference type="DNASU" id="2794421"/>
<dbReference type="EMBL" id="AE017285">
    <property type="protein sequence ID" value="AAS95965.1"/>
    <property type="molecule type" value="Genomic_DNA"/>
</dbReference>
<keyword evidence="7" id="KW-1185">Reference proteome</keyword>
<name>Q72BZ7_NITV2</name>
<dbReference type="AlphaFoldDB" id="Q72BZ7"/>
<dbReference type="GO" id="GO:0008234">
    <property type="term" value="F:cysteine-type peptidase activity"/>
    <property type="evidence" value="ECO:0007669"/>
    <property type="project" value="UniProtKB-KW"/>
</dbReference>
<accession>Q72BZ7</accession>
<dbReference type="SUPFAM" id="SSF54001">
    <property type="entry name" value="Cysteine proteinases"/>
    <property type="match status" value="1"/>
</dbReference>
<keyword evidence="3" id="KW-0378">Hydrolase</keyword>
<protein>
    <submittedName>
        <fullName evidence="6">Conserved domain protein</fullName>
    </submittedName>
</protein>
<dbReference type="Proteomes" id="UP000002194">
    <property type="component" value="Chromosome"/>
</dbReference>
<dbReference type="GO" id="GO:0006508">
    <property type="term" value="P:proteolysis"/>
    <property type="evidence" value="ECO:0007669"/>
    <property type="project" value="UniProtKB-KW"/>
</dbReference>
<dbReference type="EnsemblBacteria" id="AAS95965">
    <property type="protein sequence ID" value="AAS95965"/>
    <property type="gene ID" value="DVU_1487"/>
</dbReference>
<evidence type="ECO:0000256" key="3">
    <source>
        <dbReference type="ARBA" id="ARBA00022801"/>
    </source>
</evidence>
<organism evidence="6 7">
    <name type="scientific">Nitratidesulfovibrio vulgaris (strain ATCC 29579 / DSM 644 / CCUG 34227 / NCIMB 8303 / VKM B-1760 / Hildenborough)</name>
    <name type="common">Desulfovibrio vulgaris</name>
    <dbReference type="NCBI Taxonomy" id="882"/>
    <lineage>
        <taxon>Bacteria</taxon>
        <taxon>Pseudomonadati</taxon>
        <taxon>Thermodesulfobacteriota</taxon>
        <taxon>Desulfovibrionia</taxon>
        <taxon>Desulfovibrionales</taxon>
        <taxon>Desulfovibrionaceae</taxon>
        <taxon>Nitratidesulfovibrio</taxon>
    </lineage>
</organism>
<keyword evidence="4" id="KW-0788">Thiol protease</keyword>
<dbReference type="STRING" id="882.DVU_1487"/>
<evidence type="ECO:0000313" key="6">
    <source>
        <dbReference type="EMBL" id="AAS95965.1"/>
    </source>
</evidence>
<dbReference type="PROSITE" id="PS51935">
    <property type="entry name" value="NLPC_P60"/>
    <property type="match status" value="1"/>
</dbReference>
<comment type="similarity">
    <text evidence="1">Belongs to the peptidase C40 family.</text>
</comment>
<dbReference type="KEGG" id="dvu:DVU_1487"/>
<evidence type="ECO:0000259" key="5">
    <source>
        <dbReference type="PROSITE" id="PS51935"/>
    </source>
</evidence>
<evidence type="ECO:0000256" key="2">
    <source>
        <dbReference type="ARBA" id="ARBA00022670"/>
    </source>
</evidence>
<dbReference type="eggNOG" id="COG0791">
    <property type="taxonomic scope" value="Bacteria"/>
</dbReference>
<dbReference type="PaxDb" id="882-DVU_1487"/>
<feature type="domain" description="NlpC/P60" evidence="5">
    <location>
        <begin position="1"/>
        <end position="142"/>
    </location>
</feature>
<keyword evidence="2" id="KW-0645">Protease</keyword>
<evidence type="ECO:0000256" key="1">
    <source>
        <dbReference type="ARBA" id="ARBA00007074"/>
    </source>
</evidence>
<evidence type="ECO:0000256" key="4">
    <source>
        <dbReference type="ARBA" id="ARBA00022807"/>
    </source>
</evidence>